<reference evidence="1 2" key="1">
    <citation type="journal article" date="2021" name="Commun. Biol.">
        <title>The genome of Shorea leprosula (Dipterocarpaceae) highlights the ecological relevance of drought in aseasonal tropical rainforests.</title>
        <authorList>
            <person name="Ng K.K.S."/>
            <person name="Kobayashi M.J."/>
            <person name="Fawcett J.A."/>
            <person name="Hatakeyama M."/>
            <person name="Paape T."/>
            <person name="Ng C.H."/>
            <person name="Ang C.C."/>
            <person name="Tnah L.H."/>
            <person name="Lee C.T."/>
            <person name="Nishiyama T."/>
            <person name="Sese J."/>
            <person name="O'Brien M.J."/>
            <person name="Copetti D."/>
            <person name="Mohd Noor M.I."/>
            <person name="Ong R.C."/>
            <person name="Putra M."/>
            <person name="Sireger I.Z."/>
            <person name="Indrioko S."/>
            <person name="Kosugi Y."/>
            <person name="Izuno A."/>
            <person name="Isagi Y."/>
            <person name="Lee S.L."/>
            <person name="Shimizu K.K."/>
        </authorList>
    </citation>
    <scope>NUCLEOTIDE SEQUENCE [LARGE SCALE GENOMIC DNA]</scope>
    <source>
        <strain evidence="1">214</strain>
    </source>
</reference>
<keyword evidence="2" id="KW-1185">Reference proteome</keyword>
<evidence type="ECO:0000313" key="1">
    <source>
        <dbReference type="EMBL" id="GKV02428.1"/>
    </source>
</evidence>
<dbReference type="AlphaFoldDB" id="A0AAV5IVZ7"/>
<dbReference type="Proteomes" id="UP001054252">
    <property type="component" value="Unassembled WGS sequence"/>
</dbReference>
<protein>
    <submittedName>
        <fullName evidence="1">Uncharacterized protein</fullName>
    </submittedName>
</protein>
<dbReference type="EMBL" id="BPVZ01000018">
    <property type="protein sequence ID" value="GKV02428.1"/>
    <property type="molecule type" value="Genomic_DNA"/>
</dbReference>
<comment type="caution">
    <text evidence="1">The sequence shown here is derived from an EMBL/GenBank/DDBJ whole genome shotgun (WGS) entry which is preliminary data.</text>
</comment>
<organism evidence="1 2">
    <name type="scientific">Rubroshorea leprosula</name>
    <dbReference type="NCBI Taxonomy" id="152421"/>
    <lineage>
        <taxon>Eukaryota</taxon>
        <taxon>Viridiplantae</taxon>
        <taxon>Streptophyta</taxon>
        <taxon>Embryophyta</taxon>
        <taxon>Tracheophyta</taxon>
        <taxon>Spermatophyta</taxon>
        <taxon>Magnoliopsida</taxon>
        <taxon>eudicotyledons</taxon>
        <taxon>Gunneridae</taxon>
        <taxon>Pentapetalae</taxon>
        <taxon>rosids</taxon>
        <taxon>malvids</taxon>
        <taxon>Malvales</taxon>
        <taxon>Dipterocarpaceae</taxon>
        <taxon>Rubroshorea</taxon>
    </lineage>
</organism>
<proteinExistence type="predicted"/>
<sequence length="98" mass="11667">MTSPENIWTSHGMLIVSHIKLTLWFEMCYWRKQSYCTSDGGDRREEFLRKSLLPSPSWYIAVLFIMFFKTINMRAENQLLPLDQLNLQAEIYLLTMTL</sequence>
<name>A0AAV5IVZ7_9ROSI</name>
<evidence type="ECO:0000313" key="2">
    <source>
        <dbReference type="Proteomes" id="UP001054252"/>
    </source>
</evidence>
<gene>
    <name evidence="1" type="ORF">SLEP1_g14865</name>
</gene>
<accession>A0AAV5IVZ7</accession>